<gene>
    <name evidence="3" type="ORF">GCM10011571_12080</name>
</gene>
<keyword evidence="4" id="KW-1185">Reference proteome</keyword>
<feature type="domain" description="Protein-PII uridylyltransferase N-terminal" evidence="1">
    <location>
        <begin position="36"/>
        <end position="164"/>
    </location>
</feature>
<organism evidence="3 4">
    <name type="scientific">Marinithermofilum abyssi</name>
    <dbReference type="NCBI Taxonomy" id="1571185"/>
    <lineage>
        <taxon>Bacteria</taxon>
        <taxon>Bacillati</taxon>
        <taxon>Bacillota</taxon>
        <taxon>Bacilli</taxon>
        <taxon>Bacillales</taxon>
        <taxon>Thermoactinomycetaceae</taxon>
        <taxon>Marinithermofilum</taxon>
    </lineage>
</organism>
<evidence type="ECO:0000259" key="2">
    <source>
        <dbReference type="Pfam" id="PF10335"/>
    </source>
</evidence>
<evidence type="ECO:0000313" key="3">
    <source>
        <dbReference type="EMBL" id="GGE12267.1"/>
    </source>
</evidence>
<dbReference type="InterPro" id="IPR018821">
    <property type="entry name" value="DUF294_put_nucleoTrafse_sb-bd"/>
</dbReference>
<evidence type="ECO:0008006" key="5">
    <source>
        <dbReference type="Google" id="ProtNLM"/>
    </source>
</evidence>
<feature type="domain" description="DUF294" evidence="2">
    <location>
        <begin position="208"/>
        <end position="344"/>
    </location>
</feature>
<dbReference type="GO" id="GO:0008773">
    <property type="term" value="F:[protein-PII] uridylyltransferase activity"/>
    <property type="evidence" value="ECO:0007669"/>
    <property type="project" value="InterPro"/>
</dbReference>
<dbReference type="AlphaFoldDB" id="A0A8J2VI08"/>
<evidence type="ECO:0000313" key="4">
    <source>
        <dbReference type="Proteomes" id="UP000625210"/>
    </source>
</evidence>
<dbReference type="SUPFAM" id="SSF81301">
    <property type="entry name" value="Nucleotidyltransferase"/>
    <property type="match status" value="1"/>
</dbReference>
<dbReference type="Pfam" id="PF10335">
    <property type="entry name" value="DUF294_C"/>
    <property type="match status" value="1"/>
</dbReference>
<dbReference type="InterPro" id="IPR005105">
    <property type="entry name" value="GlnD_Uridyltrans_N"/>
</dbReference>
<name>A0A8J2VI08_9BACL</name>
<accession>A0A8J2VI08</accession>
<sequence>MSGILDRGLSKARQRVEAGLDLNGLREIHHSMRDEAIQWLKAGCSPIQVTEALSQWHDWIMQRVIRMAEEKEHGPLPRYCWLLLGSGGRREATFWTDQDHALVYEAVNSGSDERFARLAEEVARGLERAGYPLCEGNVMASNPRWRGTVEEWSKRIDAWVETPSLDHTRFLMILADGRPVYGAEELAFRLLRKMTTGIQQNPAALGKEAERAAHQPIPLGWFHHFYRERYGPYAGCINLKAGGYLQMLEAVRIWALHHGLDAASTKERVDQLVAKGHWEQGKGEEVLRAFDTFLQFRLRLHADQEKPAVTPHHYLNPTVLSRDENKQLTDAMRAARLLQKELQRNRNRWNKGDS</sequence>
<reference evidence="3" key="1">
    <citation type="journal article" date="2014" name="Int. J. Syst. Evol. Microbiol.">
        <title>Complete genome sequence of Corynebacterium casei LMG S-19264T (=DSM 44701T), isolated from a smear-ripened cheese.</title>
        <authorList>
            <consortium name="US DOE Joint Genome Institute (JGI-PGF)"/>
            <person name="Walter F."/>
            <person name="Albersmeier A."/>
            <person name="Kalinowski J."/>
            <person name="Ruckert C."/>
        </authorList>
    </citation>
    <scope>NUCLEOTIDE SEQUENCE</scope>
    <source>
        <strain evidence="3">CGMCC 1.15179</strain>
    </source>
</reference>
<proteinExistence type="predicted"/>
<dbReference type="InterPro" id="IPR043519">
    <property type="entry name" value="NT_sf"/>
</dbReference>
<evidence type="ECO:0000259" key="1">
    <source>
        <dbReference type="Pfam" id="PF03445"/>
    </source>
</evidence>
<dbReference type="EMBL" id="BMHQ01000003">
    <property type="protein sequence ID" value="GGE12267.1"/>
    <property type="molecule type" value="Genomic_DNA"/>
</dbReference>
<reference evidence="3" key="2">
    <citation type="submission" date="2020-09" db="EMBL/GenBank/DDBJ databases">
        <authorList>
            <person name="Sun Q."/>
            <person name="Zhou Y."/>
        </authorList>
    </citation>
    <scope>NUCLEOTIDE SEQUENCE</scope>
    <source>
        <strain evidence="3">CGMCC 1.15179</strain>
    </source>
</reference>
<comment type="caution">
    <text evidence="3">The sequence shown here is derived from an EMBL/GenBank/DDBJ whole genome shotgun (WGS) entry which is preliminary data.</text>
</comment>
<dbReference type="Proteomes" id="UP000625210">
    <property type="component" value="Unassembled WGS sequence"/>
</dbReference>
<dbReference type="CDD" id="cd05401">
    <property type="entry name" value="NT_GlnE_GlnD_like"/>
    <property type="match status" value="1"/>
</dbReference>
<protein>
    <recommendedName>
        <fullName evidence="5">CBS domain-containing protein</fullName>
    </recommendedName>
</protein>
<dbReference type="Pfam" id="PF03445">
    <property type="entry name" value="DUF294"/>
    <property type="match status" value="1"/>
</dbReference>
<dbReference type="RefSeq" id="WP_188646994.1">
    <property type="nucleotide sequence ID" value="NZ_BMHQ01000003.1"/>
</dbReference>